<dbReference type="EMBL" id="JANPWB010000010">
    <property type="protein sequence ID" value="KAJ1134237.1"/>
    <property type="molecule type" value="Genomic_DNA"/>
</dbReference>
<sequence length="205" mass="21968">MLWIYGGAFLLGGSQGANFLGNYLYDGEELAVRGNVIVVTFNYRVGPLGFLSTGDANAAGNYGLWDQHMAISWVKRNIVAFGGDPDNITIFGESAGGVSVDLQLAEKVECPVGDNEAMVNCLKSTDPKALTLAYKVAPSGLHYPIVHYIAYGPIIDGDFIPAEPETLFKNAANVDYLAGVNNMNGHLFAGVDVPQINQPLQEINQ</sequence>
<feature type="signal peptide" evidence="3">
    <location>
        <begin position="1"/>
        <end position="16"/>
    </location>
</feature>
<feature type="domain" description="Carboxylesterase type B" evidence="4">
    <location>
        <begin position="1"/>
        <end position="104"/>
    </location>
</feature>
<keyword evidence="3" id="KW-0732">Signal</keyword>
<dbReference type="InterPro" id="IPR002018">
    <property type="entry name" value="CarbesteraseB"/>
</dbReference>
<dbReference type="Gene3D" id="3.40.50.1820">
    <property type="entry name" value="alpha/beta hydrolase"/>
    <property type="match status" value="2"/>
</dbReference>
<keyword evidence="2 3" id="KW-0378">Hydrolase</keyword>
<evidence type="ECO:0000256" key="2">
    <source>
        <dbReference type="ARBA" id="ARBA00022801"/>
    </source>
</evidence>
<comment type="similarity">
    <text evidence="1 3">Belongs to the type-B carboxylesterase/lipase family.</text>
</comment>
<protein>
    <recommendedName>
        <fullName evidence="3">Carboxylic ester hydrolase</fullName>
        <ecNumber evidence="3">3.1.1.-</ecNumber>
    </recommendedName>
</protein>
<dbReference type="InterPro" id="IPR029058">
    <property type="entry name" value="AB_hydrolase_fold"/>
</dbReference>
<dbReference type="PANTHER" id="PTHR43903">
    <property type="entry name" value="NEUROLIGIN"/>
    <property type="match status" value="1"/>
</dbReference>
<dbReference type="Pfam" id="PF00135">
    <property type="entry name" value="COesterase"/>
    <property type="match status" value="1"/>
</dbReference>
<organism evidence="5 6">
    <name type="scientific">Pleurodeles waltl</name>
    <name type="common">Iberian ribbed newt</name>
    <dbReference type="NCBI Taxonomy" id="8319"/>
    <lineage>
        <taxon>Eukaryota</taxon>
        <taxon>Metazoa</taxon>
        <taxon>Chordata</taxon>
        <taxon>Craniata</taxon>
        <taxon>Vertebrata</taxon>
        <taxon>Euteleostomi</taxon>
        <taxon>Amphibia</taxon>
        <taxon>Batrachia</taxon>
        <taxon>Caudata</taxon>
        <taxon>Salamandroidea</taxon>
        <taxon>Salamandridae</taxon>
        <taxon>Pleurodelinae</taxon>
        <taxon>Pleurodeles</taxon>
    </lineage>
</organism>
<evidence type="ECO:0000313" key="5">
    <source>
        <dbReference type="EMBL" id="KAJ1134237.1"/>
    </source>
</evidence>
<gene>
    <name evidence="5" type="ORF">NDU88_000692</name>
</gene>
<accession>A0AAV7Q4R5</accession>
<dbReference type="PROSITE" id="PS00122">
    <property type="entry name" value="CARBOXYLESTERASE_B_1"/>
    <property type="match status" value="1"/>
</dbReference>
<dbReference type="Proteomes" id="UP001066276">
    <property type="component" value="Chromosome 6"/>
</dbReference>
<feature type="chain" id="PRO_5043096394" description="Carboxylic ester hydrolase" evidence="3">
    <location>
        <begin position="17"/>
        <end position="205"/>
    </location>
</feature>
<keyword evidence="6" id="KW-1185">Reference proteome</keyword>
<reference evidence="5" key="1">
    <citation type="journal article" date="2022" name="bioRxiv">
        <title>Sequencing and chromosome-scale assembly of the giantPleurodeles waltlgenome.</title>
        <authorList>
            <person name="Brown T."/>
            <person name="Elewa A."/>
            <person name="Iarovenko S."/>
            <person name="Subramanian E."/>
            <person name="Araus A.J."/>
            <person name="Petzold A."/>
            <person name="Susuki M."/>
            <person name="Suzuki K.-i.T."/>
            <person name="Hayashi T."/>
            <person name="Toyoda A."/>
            <person name="Oliveira C."/>
            <person name="Osipova E."/>
            <person name="Leigh N.D."/>
            <person name="Simon A."/>
            <person name="Yun M.H."/>
        </authorList>
    </citation>
    <scope>NUCLEOTIDE SEQUENCE</scope>
    <source>
        <strain evidence="5">20211129_DDA</strain>
        <tissue evidence="5">Liver</tissue>
    </source>
</reference>
<dbReference type="GO" id="GO:0016787">
    <property type="term" value="F:hydrolase activity"/>
    <property type="evidence" value="ECO:0007669"/>
    <property type="project" value="UniProtKB-KW"/>
</dbReference>
<proteinExistence type="inferred from homology"/>
<evidence type="ECO:0000256" key="1">
    <source>
        <dbReference type="ARBA" id="ARBA00005964"/>
    </source>
</evidence>
<evidence type="ECO:0000256" key="3">
    <source>
        <dbReference type="RuleBase" id="RU361235"/>
    </source>
</evidence>
<dbReference type="AlphaFoldDB" id="A0AAV7Q4R5"/>
<comment type="caution">
    <text evidence="5">The sequence shown here is derived from an EMBL/GenBank/DDBJ whole genome shotgun (WGS) entry which is preliminary data.</text>
</comment>
<dbReference type="EC" id="3.1.1.-" evidence="3"/>
<dbReference type="InterPro" id="IPR051093">
    <property type="entry name" value="Neuroligin/BSAL"/>
</dbReference>
<evidence type="ECO:0000259" key="4">
    <source>
        <dbReference type="Pfam" id="PF00135"/>
    </source>
</evidence>
<dbReference type="InterPro" id="IPR019826">
    <property type="entry name" value="Carboxylesterase_B_AS"/>
</dbReference>
<name>A0AAV7Q4R5_PLEWA</name>
<dbReference type="SUPFAM" id="SSF53474">
    <property type="entry name" value="alpha/beta-Hydrolases"/>
    <property type="match status" value="1"/>
</dbReference>
<evidence type="ECO:0000313" key="6">
    <source>
        <dbReference type="Proteomes" id="UP001066276"/>
    </source>
</evidence>